<feature type="region of interest" description="Disordered" evidence="1">
    <location>
        <begin position="57"/>
        <end position="76"/>
    </location>
</feature>
<proteinExistence type="predicted"/>
<accession>A0A843V7P8</accession>
<dbReference type="Proteomes" id="UP000652761">
    <property type="component" value="Unassembled WGS sequence"/>
</dbReference>
<gene>
    <name evidence="3" type="ORF">Taro_020161</name>
</gene>
<dbReference type="AlphaFoldDB" id="A0A843V7P8"/>
<comment type="caution">
    <text evidence="3">The sequence shown here is derived from an EMBL/GenBank/DDBJ whole genome shotgun (WGS) entry which is preliminary data.</text>
</comment>
<protein>
    <submittedName>
        <fullName evidence="3">Uncharacterized protein</fullName>
    </submittedName>
</protein>
<evidence type="ECO:0000256" key="1">
    <source>
        <dbReference type="SAM" id="MobiDB-lite"/>
    </source>
</evidence>
<keyword evidence="4" id="KW-1185">Reference proteome</keyword>
<evidence type="ECO:0000313" key="4">
    <source>
        <dbReference type="Proteomes" id="UP000652761"/>
    </source>
</evidence>
<keyword evidence="2" id="KW-1133">Transmembrane helix</keyword>
<sequence length="76" mass="8667">MPLKDCTFLLLLEFSTYLTRLILLTLPGLRIRGRRREFRAPGKVREVGSLHMDVAEQAPQQEARDVLPPQQTQPGP</sequence>
<feature type="transmembrane region" description="Helical" evidence="2">
    <location>
        <begin position="6"/>
        <end position="29"/>
    </location>
</feature>
<name>A0A843V7P8_COLES</name>
<reference evidence="3" key="1">
    <citation type="submission" date="2017-07" db="EMBL/GenBank/DDBJ databases">
        <title>Taro Niue Genome Assembly and Annotation.</title>
        <authorList>
            <person name="Atibalentja N."/>
            <person name="Keating K."/>
            <person name="Fields C.J."/>
        </authorList>
    </citation>
    <scope>NUCLEOTIDE SEQUENCE</scope>
    <source>
        <strain evidence="3">Niue_2</strain>
        <tissue evidence="3">Leaf</tissue>
    </source>
</reference>
<evidence type="ECO:0000256" key="2">
    <source>
        <dbReference type="SAM" id="Phobius"/>
    </source>
</evidence>
<keyword evidence="2" id="KW-0472">Membrane</keyword>
<evidence type="ECO:0000313" key="3">
    <source>
        <dbReference type="EMBL" id="MQL87619.1"/>
    </source>
</evidence>
<organism evidence="3 4">
    <name type="scientific">Colocasia esculenta</name>
    <name type="common">Wild taro</name>
    <name type="synonym">Arum esculentum</name>
    <dbReference type="NCBI Taxonomy" id="4460"/>
    <lineage>
        <taxon>Eukaryota</taxon>
        <taxon>Viridiplantae</taxon>
        <taxon>Streptophyta</taxon>
        <taxon>Embryophyta</taxon>
        <taxon>Tracheophyta</taxon>
        <taxon>Spermatophyta</taxon>
        <taxon>Magnoliopsida</taxon>
        <taxon>Liliopsida</taxon>
        <taxon>Araceae</taxon>
        <taxon>Aroideae</taxon>
        <taxon>Colocasieae</taxon>
        <taxon>Colocasia</taxon>
    </lineage>
</organism>
<keyword evidence="2" id="KW-0812">Transmembrane</keyword>
<dbReference type="EMBL" id="NMUH01000991">
    <property type="protein sequence ID" value="MQL87619.1"/>
    <property type="molecule type" value="Genomic_DNA"/>
</dbReference>